<dbReference type="Pfam" id="PF22847">
    <property type="entry name" value="BT_3657-like_N"/>
    <property type="match status" value="1"/>
</dbReference>
<evidence type="ECO:0000259" key="9">
    <source>
        <dbReference type="Pfam" id="PF16757"/>
    </source>
</evidence>
<dbReference type="InterPro" id="IPR016286">
    <property type="entry name" value="FUC_metazoa-typ"/>
</dbReference>
<dbReference type="GO" id="GO:0005764">
    <property type="term" value="C:lysosome"/>
    <property type="evidence" value="ECO:0007669"/>
    <property type="project" value="TreeGrafter"/>
</dbReference>
<dbReference type="SUPFAM" id="SSF51445">
    <property type="entry name" value="(Trans)glycosidases"/>
    <property type="match status" value="1"/>
</dbReference>
<feature type="domain" description="Alpha-L-fucosidase C-terminal" evidence="9">
    <location>
        <begin position="744"/>
        <end position="820"/>
    </location>
</feature>
<protein>
    <recommendedName>
        <fullName evidence="3">alpha-L-fucosidase</fullName>
        <ecNumber evidence="3">3.2.1.51</ecNumber>
    </recommendedName>
</protein>
<dbReference type="Gene3D" id="2.60.40.1180">
    <property type="entry name" value="Golgi alpha-mannosidase II"/>
    <property type="match status" value="1"/>
</dbReference>
<dbReference type="GO" id="GO:0004560">
    <property type="term" value="F:alpha-L-fucosidase activity"/>
    <property type="evidence" value="ECO:0007669"/>
    <property type="project" value="InterPro"/>
</dbReference>
<reference evidence="11 12" key="1">
    <citation type="submission" date="2019-02" db="EMBL/GenBank/DDBJ databases">
        <title>Deep-cultivation of Planctomycetes and their phenomic and genomic characterization uncovers novel biology.</title>
        <authorList>
            <person name="Wiegand S."/>
            <person name="Jogler M."/>
            <person name="Boedeker C."/>
            <person name="Pinto D."/>
            <person name="Vollmers J."/>
            <person name="Rivas-Marin E."/>
            <person name="Kohn T."/>
            <person name="Peeters S.H."/>
            <person name="Heuer A."/>
            <person name="Rast P."/>
            <person name="Oberbeckmann S."/>
            <person name="Bunk B."/>
            <person name="Jeske O."/>
            <person name="Meyerdierks A."/>
            <person name="Storesund J.E."/>
            <person name="Kallscheuer N."/>
            <person name="Luecker S."/>
            <person name="Lage O.M."/>
            <person name="Pohl T."/>
            <person name="Merkel B.J."/>
            <person name="Hornburger P."/>
            <person name="Mueller R.-W."/>
            <person name="Bruemmer F."/>
            <person name="Labrenz M."/>
            <person name="Spormann A.M."/>
            <person name="Op Den Camp H."/>
            <person name="Overmann J."/>
            <person name="Amann R."/>
            <person name="Jetten M.S.M."/>
            <person name="Mascher T."/>
            <person name="Medema M.H."/>
            <person name="Devos D.P."/>
            <person name="Kaster A.-K."/>
            <person name="Ovreas L."/>
            <person name="Rohde M."/>
            <person name="Galperin M.Y."/>
            <person name="Jogler C."/>
        </authorList>
    </citation>
    <scope>NUCLEOTIDE SEQUENCE [LARGE SCALE GENOMIC DNA]</scope>
    <source>
        <strain evidence="11 12">Pla144</strain>
    </source>
</reference>
<evidence type="ECO:0000256" key="2">
    <source>
        <dbReference type="ARBA" id="ARBA00007951"/>
    </source>
</evidence>
<dbReference type="FunFam" id="3.20.20.80:FF:000158">
    <property type="entry name" value="Exported alpha-L-fucosidase"/>
    <property type="match status" value="1"/>
</dbReference>
<gene>
    <name evidence="11" type="ORF">Pla144_25100</name>
</gene>
<keyword evidence="4 7" id="KW-0732">Signal</keyword>
<accession>A0A5C6CS20</accession>
<evidence type="ECO:0000256" key="7">
    <source>
        <dbReference type="SAM" id="SignalP"/>
    </source>
</evidence>
<dbReference type="InterPro" id="IPR031919">
    <property type="entry name" value="Fucosidase_C"/>
</dbReference>
<proteinExistence type="inferred from homology"/>
<evidence type="ECO:0000313" key="12">
    <source>
        <dbReference type="Proteomes" id="UP000318437"/>
    </source>
</evidence>
<dbReference type="EMBL" id="SJPS01000003">
    <property type="protein sequence ID" value="TWU27733.1"/>
    <property type="molecule type" value="Genomic_DNA"/>
</dbReference>
<dbReference type="GO" id="GO:0016139">
    <property type="term" value="P:glycoside catabolic process"/>
    <property type="evidence" value="ECO:0007669"/>
    <property type="project" value="TreeGrafter"/>
</dbReference>
<sequence precursor="true">MIFSYSLRLTRISLLAIACLLLCTTSAVIATEEPEADQQEDVYLFSTFRGNGEDGLRFAYSFDGLKWTNVPGKFLKPLVGDSKLMRDPSLLCGPDGTFHLVWTTGWKGDQGFGHSSSADLVHWAPQQFVPVMKHEPTTVNVWAPELFYDESHKQFIICWASTIPGRFPDYQEDHDNNHRMYYTTTKDFKSFSPTKLFLDPDFSVIDCKIVKHDSDYVLVLKDNTRPERNLRVAFGKSPHGPWEDISPPFTRQFTEGPTVLKIGDEWVIYYDAYQDYSYGAVKTLDFKSFTNIDSEVAFPEGHKHGTAIKISRDELSYLIRVGSEQIHDVRLPVEPALPQVETDKRLAAIDEVAQKGPFQPKWDSLKDFKTPDWLRDGKFGIFIHWGPYSVPAFGSEWYPRNMYSKGTPEYAHHLEKNGPHAKFGYKDFIPLFKAEQFDPQAWAELFREAGVKYVIPVAEHHDGFPMYDCEFTEWSVAKKGPQRDILSELARAIREQDIVFGASSHRAEHWWFFDQGMLIDSDVLDARNSSLYGPANNKRVAETHAEMPDKQFLDDWLLRTCEIVDKYQPEVIYFDWWICQPVFQPYLQRFAAYYYNRGAEWNKQVAIDFKEWEGHSFPEGTGVFDIERGLAPDIRPDFWQTDTSVSKNSWGYVSNHEYKEVDSIIDDLIDVVSKNGALLLNIGPKADGTIPEPEQEMLRKIGDWLQVNGEAIYGTRPWKKFGEGPTLAVGGSFADTKRQPFSGEDIRFTTKNDTLYAIALARPGNNSLLVKSLPTTAGKIESVTLLGSDAMPQWTQNKRGLTVELPDDQISEYAVALKITGLKLNQPVGSEE</sequence>
<evidence type="ECO:0000256" key="4">
    <source>
        <dbReference type="ARBA" id="ARBA00022729"/>
    </source>
</evidence>
<dbReference type="InterPro" id="IPR057739">
    <property type="entry name" value="Glyco_hydro_29_N"/>
</dbReference>
<dbReference type="PRINTS" id="PR00741">
    <property type="entry name" value="GLHYDRLASE29"/>
</dbReference>
<evidence type="ECO:0000256" key="1">
    <source>
        <dbReference type="ARBA" id="ARBA00004071"/>
    </source>
</evidence>
<evidence type="ECO:0000259" key="8">
    <source>
        <dbReference type="Pfam" id="PF01120"/>
    </source>
</evidence>
<feature type="domain" description="Arabinosidase BT-3657-like N-terminal" evidence="10">
    <location>
        <begin position="23"/>
        <end position="130"/>
    </location>
</feature>
<dbReference type="SUPFAM" id="SSF75005">
    <property type="entry name" value="Arabinanase/levansucrase/invertase"/>
    <property type="match status" value="1"/>
</dbReference>
<feature type="domain" description="Glycoside hydrolase family 29 N-terminal" evidence="8">
    <location>
        <begin position="348"/>
        <end position="710"/>
    </location>
</feature>
<evidence type="ECO:0000256" key="6">
    <source>
        <dbReference type="ARBA" id="ARBA00023295"/>
    </source>
</evidence>
<evidence type="ECO:0000259" key="10">
    <source>
        <dbReference type="Pfam" id="PF22847"/>
    </source>
</evidence>
<dbReference type="InterPro" id="IPR023296">
    <property type="entry name" value="Glyco_hydro_beta-prop_sf"/>
</dbReference>
<feature type="signal peptide" evidence="7">
    <location>
        <begin position="1"/>
        <end position="30"/>
    </location>
</feature>
<dbReference type="InterPro" id="IPR017853">
    <property type="entry name" value="GH"/>
</dbReference>
<dbReference type="Proteomes" id="UP000318437">
    <property type="component" value="Unassembled WGS sequence"/>
</dbReference>
<keyword evidence="6" id="KW-0326">Glycosidase</keyword>
<dbReference type="InterPro" id="IPR013780">
    <property type="entry name" value="Glyco_hydro_b"/>
</dbReference>
<organism evidence="11 12">
    <name type="scientific">Bythopirellula polymerisocia</name>
    <dbReference type="NCBI Taxonomy" id="2528003"/>
    <lineage>
        <taxon>Bacteria</taxon>
        <taxon>Pseudomonadati</taxon>
        <taxon>Planctomycetota</taxon>
        <taxon>Planctomycetia</taxon>
        <taxon>Pirellulales</taxon>
        <taxon>Lacipirellulaceae</taxon>
        <taxon>Bythopirellula</taxon>
    </lineage>
</organism>
<dbReference type="Pfam" id="PF01120">
    <property type="entry name" value="Alpha_L_fucos"/>
    <property type="match status" value="1"/>
</dbReference>
<comment type="function">
    <text evidence="1">Alpha-L-fucosidase is responsible for hydrolyzing the alpha-1,6-linked fucose joined to the reducing-end N-acetylglucosamine of the carbohydrate moieties of glycoproteins.</text>
</comment>
<dbReference type="RefSeq" id="WP_197530614.1">
    <property type="nucleotide sequence ID" value="NZ_SJPS01000003.1"/>
</dbReference>
<keyword evidence="12" id="KW-1185">Reference proteome</keyword>
<evidence type="ECO:0000256" key="5">
    <source>
        <dbReference type="ARBA" id="ARBA00022801"/>
    </source>
</evidence>
<dbReference type="PANTHER" id="PTHR10030">
    <property type="entry name" value="ALPHA-L-FUCOSIDASE"/>
    <property type="match status" value="1"/>
</dbReference>
<evidence type="ECO:0000256" key="3">
    <source>
        <dbReference type="ARBA" id="ARBA00012662"/>
    </source>
</evidence>
<dbReference type="Pfam" id="PF16757">
    <property type="entry name" value="Fucosidase_C"/>
    <property type="match status" value="1"/>
</dbReference>
<dbReference type="Gene3D" id="3.20.20.80">
    <property type="entry name" value="Glycosidases"/>
    <property type="match status" value="1"/>
</dbReference>
<dbReference type="SMART" id="SM00812">
    <property type="entry name" value="Alpha_L_fucos"/>
    <property type="match status" value="1"/>
</dbReference>
<dbReference type="Gene3D" id="2.115.10.20">
    <property type="entry name" value="Glycosyl hydrolase domain, family 43"/>
    <property type="match status" value="1"/>
</dbReference>
<dbReference type="CDD" id="cd08983">
    <property type="entry name" value="GH43_Bt3655-like"/>
    <property type="match status" value="1"/>
</dbReference>
<name>A0A5C6CS20_9BACT</name>
<dbReference type="InterPro" id="IPR055133">
    <property type="entry name" value="BT_3657-like_N"/>
</dbReference>
<dbReference type="InterPro" id="IPR000933">
    <property type="entry name" value="Glyco_hydro_29"/>
</dbReference>
<dbReference type="AlphaFoldDB" id="A0A5C6CS20"/>
<dbReference type="PANTHER" id="PTHR10030:SF37">
    <property type="entry name" value="ALPHA-L-FUCOSIDASE-RELATED"/>
    <property type="match status" value="1"/>
</dbReference>
<keyword evidence="5" id="KW-0378">Hydrolase</keyword>
<feature type="chain" id="PRO_5022716884" description="alpha-L-fucosidase" evidence="7">
    <location>
        <begin position="31"/>
        <end position="832"/>
    </location>
</feature>
<comment type="similarity">
    <text evidence="2">Belongs to the glycosyl hydrolase 29 family.</text>
</comment>
<comment type="caution">
    <text evidence="11">The sequence shown here is derived from an EMBL/GenBank/DDBJ whole genome shotgun (WGS) entry which is preliminary data.</text>
</comment>
<evidence type="ECO:0000313" key="11">
    <source>
        <dbReference type="EMBL" id="TWU27733.1"/>
    </source>
</evidence>
<dbReference type="GO" id="GO:0006004">
    <property type="term" value="P:fucose metabolic process"/>
    <property type="evidence" value="ECO:0007669"/>
    <property type="project" value="InterPro"/>
</dbReference>
<dbReference type="EC" id="3.2.1.51" evidence="3"/>